<feature type="domain" description="Response regulatory" evidence="6">
    <location>
        <begin position="2"/>
        <end position="117"/>
    </location>
</feature>
<dbReference type="Pfam" id="PF03704">
    <property type="entry name" value="BTAD"/>
    <property type="match status" value="1"/>
</dbReference>
<dbReference type="InterPro" id="IPR011006">
    <property type="entry name" value="CheY-like_superfamily"/>
</dbReference>
<keyword evidence="4" id="KW-0804">Transcription</keyword>
<dbReference type="InterPro" id="IPR005158">
    <property type="entry name" value="BTAD"/>
</dbReference>
<dbReference type="PROSITE" id="PS50110">
    <property type="entry name" value="RESPONSE_REGULATORY"/>
    <property type="match status" value="1"/>
</dbReference>
<evidence type="ECO:0000256" key="1">
    <source>
        <dbReference type="ARBA" id="ARBA00023012"/>
    </source>
</evidence>
<dbReference type="SUPFAM" id="SSF48452">
    <property type="entry name" value="TPR-like"/>
    <property type="match status" value="1"/>
</dbReference>
<evidence type="ECO:0000256" key="2">
    <source>
        <dbReference type="ARBA" id="ARBA00023015"/>
    </source>
</evidence>
<organism evidence="7 8">
    <name type="scientific">Brevibacillus gelatini</name>
    <dbReference type="NCBI Taxonomy" id="1655277"/>
    <lineage>
        <taxon>Bacteria</taxon>
        <taxon>Bacillati</taxon>
        <taxon>Bacillota</taxon>
        <taxon>Bacilli</taxon>
        <taxon>Bacillales</taxon>
        <taxon>Paenibacillaceae</taxon>
        <taxon>Brevibacillus</taxon>
    </lineage>
</organism>
<keyword evidence="1" id="KW-0902">Two-component regulatory system</keyword>
<keyword evidence="8" id="KW-1185">Reference proteome</keyword>
<dbReference type="Gene3D" id="1.10.10.10">
    <property type="entry name" value="Winged helix-like DNA-binding domain superfamily/Winged helix DNA-binding domain"/>
    <property type="match status" value="1"/>
</dbReference>
<dbReference type="InterPro" id="IPR051677">
    <property type="entry name" value="AfsR-DnrI-RedD_regulator"/>
</dbReference>
<dbReference type="PANTHER" id="PTHR35807:SF2">
    <property type="entry name" value="TRANSCRIPTIONAL ACTIVATOR DOMAIN"/>
    <property type="match status" value="1"/>
</dbReference>
<dbReference type="GO" id="GO:0000160">
    <property type="term" value="P:phosphorelay signal transduction system"/>
    <property type="evidence" value="ECO:0007669"/>
    <property type="project" value="UniProtKB-KW"/>
</dbReference>
<comment type="caution">
    <text evidence="7">The sequence shown here is derived from an EMBL/GenBank/DDBJ whole genome shotgun (WGS) entry which is preliminary data.</text>
</comment>
<dbReference type="SUPFAM" id="SSF52172">
    <property type="entry name" value="CheY-like"/>
    <property type="match status" value="1"/>
</dbReference>
<evidence type="ECO:0000256" key="5">
    <source>
        <dbReference type="PROSITE-ProRule" id="PRU00169"/>
    </source>
</evidence>
<dbReference type="Gene3D" id="1.25.40.10">
    <property type="entry name" value="Tetratricopeptide repeat domain"/>
    <property type="match status" value="1"/>
</dbReference>
<evidence type="ECO:0000259" key="6">
    <source>
        <dbReference type="PROSITE" id="PS50110"/>
    </source>
</evidence>
<gene>
    <name evidence="7" type="ORF">EDM57_09270</name>
</gene>
<dbReference type="EMBL" id="RHHS01000020">
    <property type="protein sequence ID" value="RNB57899.1"/>
    <property type="molecule type" value="Genomic_DNA"/>
</dbReference>
<dbReference type="Pfam" id="PF00072">
    <property type="entry name" value="Response_reg"/>
    <property type="match status" value="1"/>
</dbReference>
<keyword evidence="2" id="KW-0805">Transcription regulation</keyword>
<dbReference type="SMART" id="SM00448">
    <property type="entry name" value="REC"/>
    <property type="match status" value="1"/>
</dbReference>
<dbReference type="Proteomes" id="UP000268829">
    <property type="component" value="Unassembled WGS sequence"/>
</dbReference>
<dbReference type="SUPFAM" id="SSF46894">
    <property type="entry name" value="C-terminal effector domain of the bipartite response regulators"/>
    <property type="match status" value="1"/>
</dbReference>
<dbReference type="SMART" id="SM01043">
    <property type="entry name" value="BTAD"/>
    <property type="match status" value="1"/>
</dbReference>
<name>A0A3M8B383_9BACL</name>
<dbReference type="GO" id="GO:0006355">
    <property type="term" value="P:regulation of DNA-templated transcription"/>
    <property type="evidence" value="ECO:0007669"/>
    <property type="project" value="InterPro"/>
</dbReference>
<proteinExistence type="predicted"/>
<dbReference type="RefSeq" id="WP_122904491.1">
    <property type="nucleotide sequence ID" value="NZ_RHHS01000020.1"/>
</dbReference>
<accession>A0A3M8B383</accession>
<keyword evidence="5" id="KW-0597">Phosphoprotein</keyword>
<dbReference type="OrthoDB" id="3190595at2"/>
<dbReference type="InterPro" id="IPR036388">
    <property type="entry name" value="WH-like_DNA-bd_sf"/>
</dbReference>
<dbReference type="InterPro" id="IPR001789">
    <property type="entry name" value="Sig_transdc_resp-reg_receiver"/>
</dbReference>
<reference evidence="7 8" key="1">
    <citation type="submission" date="2018-10" db="EMBL/GenBank/DDBJ databases">
        <title>Phylogenomics of Brevibacillus.</title>
        <authorList>
            <person name="Dunlap C."/>
        </authorList>
    </citation>
    <scope>NUCLEOTIDE SEQUENCE [LARGE SCALE GENOMIC DNA]</scope>
    <source>
        <strain evidence="7 8">DSM 100115</strain>
    </source>
</reference>
<keyword evidence="3" id="KW-0238">DNA-binding</keyword>
<dbReference type="GO" id="GO:0003677">
    <property type="term" value="F:DNA binding"/>
    <property type="evidence" value="ECO:0007669"/>
    <property type="project" value="UniProtKB-KW"/>
</dbReference>
<sequence length="382" mass="44339">MKAILVDDEQLPLQHLQMMLEQKIGAIKVIGTFTDPSKAIEMTPKLCPDVVFLDINMPQINGLEIGEQLQNTDPSPEIVFVTGYDKYAVDAFELCALDYIMKPVQLKRLEKTVNRLREKIKIAQATAPETKPLVSIQCFNHLQFHLSDQEPQEIKWRTNKVRELFAYLLHHRNKTVDKETLLELLWPDCDLSKALPQLYTAVYLIRQTLKRYGIKTLSINKGNLEAGYRLTVESSLIDVDEWEQHLGQLAPPSHANIAEYEQVLAMYSGDYLGAYDYLWAEYERERLRRLWLQLAKKMSSFYQEAGKLEEAFRVNKRIQQLHPLEEDCYFALMQLYDALGDHAAVEEQYHLLTSRWEQELDSAVNPDITKWFAAWKKGTSLT</sequence>
<evidence type="ECO:0000256" key="3">
    <source>
        <dbReference type="ARBA" id="ARBA00023125"/>
    </source>
</evidence>
<dbReference type="InterPro" id="IPR011990">
    <property type="entry name" value="TPR-like_helical_dom_sf"/>
</dbReference>
<protein>
    <submittedName>
        <fullName evidence="7">Response regulator</fullName>
    </submittedName>
</protein>
<evidence type="ECO:0000313" key="7">
    <source>
        <dbReference type="EMBL" id="RNB57899.1"/>
    </source>
</evidence>
<dbReference type="Gene3D" id="3.40.50.2300">
    <property type="match status" value="1"/>
</dbReference>
<feature type="modified residue" description="4-aspartylphosphate" evidence="5">
    <location>
        <position position="54"/>
    </location>
</feature>
<dbReference type="InterPro" id="IPR016032">
    <property type="entry name" value="Sig_transdc_resp-reg_C-effctor"/>
</dbReference>
<evidence type="ECO:0000313" key="8">
    <source>
        <dbReference type="Proteomes" id="UP000268829"/>
    </source>
</evidence>
<dbReference type="AlphaFoldDB" id="A0A3M8B383"/>
<dbReference type="PANTHER" id="PTHR35807">
    <property type="entry name" value="TRANSCRIPTIONAL REGULATOR REDD-RELATED"/>
    <property type="match status" value="1"/>
</dbReference>
<evidence type="ECO:0000256" key="4">
    <source>
        <dbReference type="ARBA" id="ARBA00023163"/>
    </source>
</evidence>